<dbReference type="PANTHER" id="PTHR43441:SF10">
    <property type="entry name" value="ACETYLTRANSFERASE"/>
    <property type="match status" value="1"/>
</dbReference>
<dbReference type="EMBL" id="CP108133">
    <property type="protein sequence ID" value="WTP53402.1"/>
    <property type="molecule type" value="Genomic_DNA"/>
</dbReference>
<evidence type="ECO:0000313" key="3">
    <source>
        <dbReference type="Proteomes" id="UP001432166"/>
    </source>
</evidence>
<reference evidence="2" key="1">
    <citation type="submission" date="2022-10" db="EMBL/GenBank/DDBJ databases">
        <title>The complete genomes of actinobacterial strains from the NBC collection.</title>
        <authorList>
            <person name="Joergensen T.S."/>
            <person name="Alvarez Arevalo M."/>
            <person name="Sterndorff E.B."/>
            <person name="Faurdal D."/>
            <person name="Vuksanovic O."/>
            <person name="Mourched A.-S."/>
            <person name="Charusanti P."/>
            <person name="Shaw S."/>
            <person name="Blin K."/>
            <person name="Weber T."/>
        </authorList>
    </citation>
    <scope>NUCLEOTIDE SEQUENCE</scope>
    <source>
        <strain evidence="2">NBC_00189</strain>
    </source>
</reference>
<dbReference type="InterPro" id="IPR051908">
    <property type="entry name" value="Ribosomal_N-acetyltransferase"/>
</dbReference>
<organism evidence="2 3">
    <name type="scientific">Streptomyces tauricus</name>
    <dbReference type="NCBI Taxonomy" id="68274"/>
    <lineage>
        <taxon>Bacteria</taxon>
        <taxon>Bacillati</taxon>
        <taxon>Actinomycetota</taxon>
        <taxon>Actinomycetes</taxon>
        <taxon>Kitasatosporales</taxon>
        <taxon>Streptomycetaceae</taxon>
        <taxon>Streptomyces</taxon>
        <taxon>Streptomyces aurantiacus group</taxon>
    </lineage>
</organism>
<dbReference type="Proteomes" id="UP001432166">
    <property type="component" value="Chromosome"/>
</dbReference>
<name>A0ABZ1JP44_9ACTN</name>
<evidence type="ECO:0000259" key="1">
    <source>
        <dbReference type="PROSITE" id="PS51186"/>
    </source>
</evidence>
<dbReference type="Gene3D" id="3.40.630.30">
    <property type="match status" value="1"/>
</dbReference>
<dbReference type="Pfam" id="PF13302">
    <property type="entry name" value="Acetyltransf_3"/>
    <property type="match status" value="1"/>
</dbReference>
<proteinExistence type="predicted"/>
<dbReference type="PANTHER" id="PTHR43441">
    <property type="entry name" value="RIBOSOMAL-PROTEIN-SERINE ACETYLTRANSFERASE"/>
    <property type="match status" value="1"/>
</dbReference>
<dbReference type="RefSeq" id="WP_328939193.1">
    <property type="nucleotide sequence ID" value="NZ_CP108133.1"/>
</dbReference>
<gene>
    <name evidence="2" type="ORF">OG288_36840</name>
</gene>
<dbReference type="InterPro" id="IPR016181">
    <property type="entry name" value="Acyl_CoA_acyltransferase"/>
</dbReference>
<dbReference type="PROSITE" id="PS51186">
    <property type="entry name" value="GNAT"/>
    <property type="match status" value="1"/>
</dbReference>
<evidence type="ECO:0000313" key="2">
    <source>
        <dbReference type="EMBL" id="WTP53402.1"/>
    </source>
</evidence>
<dbReference type="CDD" id="cd04301">
    <property type="entry name" value="NAT_SF"/>
    <property type="match status" value="1"/>
</dbReference>
<protein>
    <submittedName>
        <fullName evidence="2">GNAT family N-acetyltransferase</fullName>
    </submittedName>
</protein>
<sequence>MHQQRATPNDRTTRQFVLPEGALALGAGLGTLRVPRAADVPALVAGTNDPEVRRWLPVPRPYTEAMALRWCTEEAERRRREGEGLHLAVTDEDDGLIGTVCLKHTNWRTAQTEVGYWLVPGARGRGLATRACRVLSQWALSATPIERVVLVAATGNTASQRVATQSGFTYEGTARSGGILFTGRTDLRVYSLLRADVPESAPGETTDNQ</sequence>
<accession>A0ABZ1JP44</accession>
<feature type="domain" description="N-acetyltransferase" evidence="1">
    <location>
        <begin position="30"/>
        <end position="196"/>
    </location>
</feature>
<keyword evidence="3" id="KW-1185">Reference proteome</keyword>
<dbReference type="SUPFAM" id="SSF55729">
    <property type="entry name" value="Acyl-CoA N-acyltransferases (Nat)"/>
    <property type="match status" value="1"/>
</dbReference>
<dbReference type="InterPro" id="IPR000182">
    <property type="entry name" value="GNAT_dom"/>
</dbReference>